<comment type="caution">
    <text evidence="2">The sequence shown here is derived from an EMBL/GenBank/DDBJ whole genome shotgun (WGS) entry which is preliminary data.</text>
</comment>
<reference evidence="2" key="1">
    <citation type="journal article" date="2021" name="Open Biol.">
        <title>Shared evolutionary footprints suggest mitochondrial oxidative damage underlies multiple complex I losses in fungi.</title>
        <authorList>
            <person name="Schikora-Tamarit M.A."/>
            <person name="Marcet-Houben M."/>
            <person name="Nosek J."/>
            <person name="Gabaldon T."/>
        </authorList>
    </citation>
    <scope>NUCLEOTIDE SEQUENCE</scope>
    <source>
        <strain evidence="2">CBS6341</strain>
    </source>
</reference>
<evidence type="ECO:0000256" key="1">
    <source>
        <dbReference type="SAM" id="MobiDB-lite"/>
    </source>
</evidence>
<evidence type="ECO:0000313" key="3">
    <source>
        <dbReference type="Proteomes" id="UP000769528"/>
    </source>
</evidence>
<accession>A0A9P8TJ52</accession>
<organism evidence="2 3">
    <name type="scientific">Wickerhamomyces mucosus</name>
    <dbReference type="NCBI Taxonomy" id="1378264"/>
    <lineage>
        <taxon>Eukaryota</taxon>
        <taxon>Fungi</taxon>
        <taxon>Dikarya</taxon>
        <taxon>Ascomycota</taxon>
        <taxon>Saccharomycotina</taxon>
        <taxon>Saccharomycetes</taxon>
        <taxon>Phaffomycetales</taxon>
        <taxon>Wickerhamomycetaceae</taxon>
        <taxon>Wickerhamomyces</taxon>
    </lineage>
</organism>
<reference evidence="2" key="2">
    <citation type="submission" date="2021-01" db="EMBL/GenBank/DDBJ databases">
        <authorList>
            <person name="Schikora-Tamarit M.A."/>
        </authorList>
    </citation>
    <scope>NUCLEOTIDE SEQUENCE</scope>
    <source>
        <strain evidence="2">CBS6341</strain>
    </source>
</reference>
<dbReference type="OrthoDB" id="5398685at2759"/>
<name>A0A9P8TJ52_9ASCO</name>
<dbReference type="Proteomes" id="UP000769528">
    <property type="component" value="Unassembled WGS sequence"/>
</dbReference>
<evidence type="ECO:0000313" key="2">
    <source>
        <dbReference type="EMBL" id="KAH3680746.1"/>
    </source>
</evidence>
<feature type="region of interest" description="Disordered" evidence="1">
    <location>
        <begin position="48"/>
        <end position="73"/>
    </location>
</feature>
<dbReference type="AlphaFoldDB" id="A0A9P8TJ52"/>
<protein>
    <submittedName>
        <fullName evidence="2">Uncharacterized protein</fullName>
    </submittedName>
</protein>
<keyword evidence="3" id="KW-1185">Reference proteome</keyword>
<gene>
    <name evidence="2" type="ORF">WICMUC_000180</name>
</gene>
<proteinExistence type="predicted"/>
<sequence>MSDGNNELSGSDFAEALAKLNEGEKHASQLEKMLDSIEAKMDAILKQAEEINKGSNGGNNADDSGETDAGSST</sequence>
<dbReference type="EMBL" id="JAEUBF010000041">
    <property type="protein sequence ID" value="KAH3680746.1"/>
    <property type="molecule type" value="Genomic_DNA"/>
</dbReference>